<keyword evidence="5 11" id="KW-0812">Transmembrane</keyword>
<keyword evidence="11" id="KW-0479">Metal-binding</keyword>
<dbReference type="InterPro" id="IPR008915">
    <property type="entry name" value="Peptidase_M50"/>
</dbReference>
<evidence type="ECO:0000259" key="12">
    <source>
        <dbReference type="PROSITE" id="PS50106"/>
    </source>
</evidence>
<evidence type="ECO:0000256" key="10">
    <source>
        <dbReference type="ARBA" id="ARBA00023136"/>
    </source>
</evidence>
<dbReference type="CDD" id="cd06163">
    <property type="entry name" value="S2P-M50_PDZ_RseP-like"/>
    <property type="match status" value="2"/>
</dbReference>
<dbReference type="EMBL" id="CP013189">
    <property type="protein sequence ID" value="ALO46044.1"/>
    <property type="molecule type" value="Genomic_DNA"/>
</dbReference>
<gene>
    <name evidence="13" type="ORF">PS2015_1387</name>
</gene>
<evidence type="ECO:0000256" key="5">
    <source>
        <dbReference type="ARBA" id="ARBA00022692"/>
    </source>
</evidence>
<dbReference type="GO" id="GO:0006508">
    <property type="term" value="P:proteolysis"/>
    <property type="evidence" value="ECO:0007669"/>
    <property type="project" value="UniProtKB-KW"/>
</dbReference>
<dbReference type="Pfam" id="PF17820">
    <property type="entry name" value="PDZ_6"/>
    <property type="match status" value="2"/>
</dbReference>
<dbReference type="KEGG" id="pspi:PS2015_1387"/>
<evidence type="ECO:0000256" key="11">
    <source>
        <dbReference type="RuleBase" id="RU362031"/>
    </source>
</evidence>
<evidence type="ECO:0000256" key="8">
    <source>
        <dbReference type="ARBA" id="ARBA00022989"/>
    </source>
</evidence>
<comment type="similarity">
    <text evidence="3 11">Belongs to the peptidase M50B family.</text>
</comment>
<keyword evidence="7 11" id="KW-0862">Zinc</keyword>
<dbReference type="PATRIC" id="fig|1249552.3.peg.1391"/>
<dbReference type="GO" id="GO:0004222">
    <property type="term" value="F:metalloendopeptidase activity"/>
    <property type="evidence" value="ECO:0007669"/>
    <property type="project" value="InterPro"/>
</dbReference>
<feature type="transmembrane region" description="Helical" evidence="11">
    <location>
        <begin position="105"/>
        <end position="126"/>
    </location>
</feature>
<dbReference type="Pfam" id="PF02163">
    <property type="entry name" value="Peptidase_M50"/>
    <property type="match status" value="1"/>
</dbReference>
<feature type="transmembrane region" description="Helical" evidence="11">
    <location>
        <begin position="390"/>
        <end position="414"/>
    </location>
</feature>
<accession>A0A0S2KCM8</accession>
<feature type="transmembrane region" description="Helical" evidence="11">
    <location>
        <begin position="6"/>
        <end position="30"/>
    </location>
</feature>
<feature type="domain" description="PDZ" evidence="12">
    <location>
        <begin position="232"/>
        <end position="263"/>
    </location>
</feature>
<dbReference type="InterPro" id="IPR041489">
    <property type="entry name" value="PDZ_6"/>
</dbReference>
<evidence type="ECO:0000256" key="9">
    <source>
        <dbReference type="ARBA" id="ARBA00023049"/>
    </source>
</evidence>
<comment type="subcellular location">
    <subcellularLocation>
        <location evidence="2">Membrane</location>
        <topology evidence="2">Multi-pass membrane protein</topology>
    </subcellularLocation>
</comment>
<proteinExistence type="inferred from homology"/>
<evidence type="ECO:0000256" key="4">
    <source>
        <dbReference type="ARBA" id="ARBA00022670"/>
    </source>
</evidence>
<dbReference type="InterPro" id="IPR036034">
    <property type="entry name" value="PDZ_sf"/>
</dbReference>
<evidence type="ECO:0000256" key="3">
    <source>
        <dbReference type="ARBA" id="ARBA00007931"/>
    </source>
</evidence>
<dbReference type="Gene3D" id="2.30.42.10">
    <property type="match status" value="2"/>
</dbReference>
<dbReference type="STRING" id="1249552.PS2015_1387"/>
<reference evidence="13 14" key="1">
    <citation type="submission" date="2015-11" db="EMBL/GenBank/DDBJ databases">
        <authorList>
            <person name="Zhang Y."/>
            <person name="Guo Z."/>
        </authorList>
    </citation>
    <scope>NUCLEOTIDE SEQUENCE [LARGE SCALE GENOMIC DNA]</scope>
    <source>
        <strain evidence="13 14">KCTC 32221</strain>
    </source>
</reference>
<keyword evidence="4" id="KW-0645">Protease</keyword>
<dbReference type="InterPro" id="IPR004387">
    <property type="entry name" value="Pept_M50_Zn"/>
</dbReference>
<comment type="cofactor">
    <cofactor evidence="1 11">
        <name>Zn(2+)</name>
        <dbReference type="ChEBI" id="CHEBI:29105"/>
    </cofactor>
</comment>
<dbReference type="PROSITE" id="PS50106">
    <property type="entry name" value="PDZ"/>
    <property type="match status" value="1"/>
</dbReference>
<keyword evidence="10 11" id="KW-0472">Membrane</keyword>
<keyword evidence="6 11" id="KW-0378">Hydrolase</keyword>
<keyword evidence="9 11" id="KW-0482">Metalloprotease</keyword>
<dbReference type="GO" id="GO:0046872">
    <property type="term" value="F:metal ion binding"/>
    <property type="evidence" value="ECO:0007669"/>
    <property type="project" value="UniProtKB-KW"/>
</dbReference>
<dbReference type="Proteomes" id="UP000065641">
    <property type="component" value="Chromosome"/>
</dbReference>
<organism evidence="13 14">
    <name type="scientific">Pseudohongiella spirulinae</name>
    <dbReference type="NCBI Taxonomy" id="1249552"/>
    <lineage>
        <taxon>Bacteria</taxon>
        <taxon>Pseudomonadati</taxon>
        <taxon>Pseudomonadota</taxon>
        <taxon>Gammaproteobacteria</taxon>
        <taxon>Pseudomonadales</taxon>
        <taxon>Pseudohongiellaceae</taxon>
        <taxon>Pseudohongiella</taxon>
    </lineage>
</organism>
<dbReference type="InterPro" id="IPR001478">
    <property type="entry name" value="PDZ"/>
</dbReference>
<dbReference type="EC" id="3.4.24.-" evidence="11"/>
<dbReference type="NCBIfam" id="TIGR00054">
    <property type="entry name" value="RIP metalloprotease RseP"/>
    <property type="match status" value="1"/>
</dbReference>
<evidence type="ECO:0000256" key="6">
    <source>
        <dbReference type="ARBA" id="ARBA00022801"/>
    </source>
</evidence>
<dbReference type="PANTHER" id="PTHR42837:SF2">
    <property type="entry name" value="MEMBRANE METALLOPROTEASE ARASP2, CHLOROPLASTIC-RELATED"/>
    <property type="match status" value="1"/>
</dbReference>
<evidence type="ECO:0000256" key="7">
    <source>
        <dbReference type="ARBA" id="ARBA00022833"/>
    </source>
</evidence>
<dbReference type="RefSeq" id="WP_058021528.1">
    <property type="nucleotide sequence ID" value="NZ_CP013189.1"/>
</dbReference>
<keyword evidence="14" id="KW-1185">Reference proteome</keyword>
<feature type="transmembrane region" description="Helical" evidence="11">
    <location>
        <begin position="435"/>
        <end position="456"/>
    </location>
</feature>
<sequence length="463" mass="50104">MLQTVILNILALIVTLGILVTIHEFGHFWVARRCGVKVLRFSIGFGKAVKSWRGRDGTEYVIAPIPLGGYVKMLGQDDTDTSAGSSIPDDERDKAFNFKPLWQRFAIVAAGPLANFLLAIVVFWVINVTYGLKGIAPVIADVREDSVAWYAGLQAGDEIVAVDGEPVDIWQQVTMQLLNRLGETGAITLTVIPESQTEAVDYSLPVSNWLSSQAEPDPMRDLGLVQFRIPAVIGTVVPGGSAEASGLQPGDRIVSVNNTAVQGWMQWVEIIRASAELPLDVVVQRESDQVRLQVIPGISNLADGTTIGMIGAGVQPFDLFASLPPEMRRDVTYNPLSALPAAIQETWEKSVFVLDSIKKMLVGLISVKNINGPITIAQVAGETASYGLEVYLGFLAILSISLGVLNLLPIPVLDGGHLLYYTIEAIIRRPVPERIQAMGLQLGLVIIGGIMVLAFYNDVSRLL</sequence>
<evidence type="ECO:0000256" key="2">
    <source>
        <dbReference type="ARBA" id="ARBA00004141"/>
    </source>
</evidence>
<dbReference type="SUPFAM" id="SSF50156">
    <property type="entry name" value="PDZ domain-like"/>
    <property type="match status" value="2"/>
</dbReference>
<dbReference type="PANTHER" id="PTHR42837">
    <property type="entry name" value="REGULATOR OF SIGMA-E PROTEASE RSEP"/>
    <property type="match status" value="1"/>
</dbReference>
<evidence type="ECO:0000256" key="1">
    <source>
        <dbReference type="ARBA" id="ARBA00001947"/>
    </source>
</evidence>
<name>A0A0S2KCM8_9GAMM</name>
<dbReference type="AlphaFoldDB" id="A0A0S2KCM8"/>
<evidence type="ECO:0000313" key="13">
    <source>
        <dbReference type="EMBL" id="ALO46044.1"/>
    </source>
</evidence>
<dbReference type="GO" id="GO:0016020">
    <property type="term" value="C:membrane"/>
    <property type="evidence" value="ECO:0007669"/>
    <property type="project" value="UniProtKB-SubCell"/>
</dbReference>
<evidence type="ECO:0000313" key="14">
    <source>
        <dbReference type="Proteomes" id="UP000065641"/>
    </source>
</evidence>
<dbReference type="SMART" id="SM00228">
    <property type="entry name" value="PDZ"/>
    <property type="match status" value="2"/>
</dbReference>
<dbReference type="OrthoDB" id="9782003at2"/>
<keyword evidence="8 11" id="KW-1133">Transmembrane helix</keyword>
<protein>
    <recommendedName>
        <fullName evidence="11">Zinc metalloprotease</fullName>
        <ecNumber evidence="11">3.4.24.-</ecNumber>
    </recommendedName>
</protein>